<evidence type="ECO:0000313" key="3">
    <source>
        <dbReference type="Proteomes" id="UP000187735"/>
    </source>
</evidence>
<dbReference type="SUPFAM" id="SSF52833">
    <property type="entry name" value="Thioredoxin-like"/>
    <property type="match status" value="1"/>
</dbReference>
<dbReference type="Proteomes" id="UP000187735">
    <property type="component" value="Chromosome"/>
</dbReference>
<dbReference type="RefSeq" id="WP_077027456.1">
    <property type="nucleotide sequence ID" value="NZ_CP017641.1"/>
</dbReference>
<sequence precursor="true">MTLTNRRGTATLLALAIATACLSAPAATYAQSSGQSSLAEAAKQNKFAFILFYRDNDATTQAMYKVLNGELAARNNAAFVPVNITDPQERPVVDQFDASRTPMPAVMAVAPNGAITGVFAQKLTAAQVDAAIVTPAQTRCMRALQDKKLVLLCVQPTGSRDVPIGVQQFKAAKLNVNRTHLVSLQAGDPAESEFLQQLKVRPDTRTTVTAFMAPPGVLLGTFNDKVTPTVLMTKLAAAGQCCDDPNCKHGKPATATKPTTRR</sequence>
<dbReference type="PROSITE" id="PS51257">
    <property type="entry name" value="PROKAR_LIPOPROTEIN"/>
    <property type="match status" value="1"/>
</dbReference>
<proteinExistence type="predicted"/>
<dbReference type="InterPro" id="IPR036249">
    <property type="entry name" value="Thioredoxin-like_sf"/>
</dbReference>
<keyword evidence="3" id="KW-1185">Reference proteome</keyword>
<protein>
    <submittedName>
        <fullName evidence="2">Uncharacterized protein</fullName>
    </submittedName>
</protein>
<reference evidence="2 3" key="1">
    <citation type="journal article" date="2016" name="Front. Microbiol.">
        <title>Fuerstia marisgermanicae gen. nov., sp. nov., an Unusual Member of the Phylum Planctomycetes from the German Wadden Sea.</title>
        <authorList>
            <person name="Kohn T."/>
            <person name="Heuer A."/>
            <person name="Jogler M."/>
            <person name="Vollmers J."/>
            <person name="Boedeker C."/>
            <person name="Bunk B."/>
            <person name="Rast P."/>
            <person name="Borchert D."/>
            <person name="Glockner I."/>
            <person name="Freese H.M."/>
            <person name="Klenk H.P."/>
            <person name="Overmann J."/>
            <person name="Kaster A.K."/>
            <person name="Rohde M."/>
            <person name="Wiegand S."/>
            <person name="Jogler C."/>
        </authorList>
    </citation>
    <scope>NUCLEOTIDE SEQUENCE [LARGE SCALE GENOMIC DNA]</scope>
    <source>
        <strain evidence="2 3">NH11</strain>
    </source>
</reference>
<dbReference type="KEGG" id="fmr:Fuma_06098"/>
<accession>A0A1P8WQW0</accession>
<gene>
    <name evidence="2" type="ORF">Fuma_06098</name>
</gene>
<feature type="signal peptide" evidence="1">
    <location>
        <begin position="1"/>
        <end position="26"/>
    </location>
</feature>
<dbReference type="OrthoDB" id="214400at2"/>
<name>A0A1P8WQW0_9PLAN</name>
<organism evidence="2 3">
    <name type="scientific">Fuerstiella marisgermanici</name>
    <dbReference type="NCBI Taxonomy" id="1891926"/>
    <lineage>
        <taxon>Bacteria</taxon>
        <taxon>Pseudomonadati</taxon>
        <taxon>Planctomycetota</taxon>
        <taxon>Planctomycetia</taxon>
        <taxon>Planctomycetales</taxon>
        <taxon>Planctomycetaceae</taxon>
        <taxon>Fuerstiella</taxon>
    </lineage>
</organism>
<evidence type="ECO:0000256" key="1">
    <source>
        <dbReference type="SAM" id="SignalP"/>
    </source>
</evidence>
<dbReference type="AlphaFoldDB" id="A0A1P8WQW0"/>
<keyword evidence="1" id="KW-0732">Signal</keyword>
<evidence type="ECO:0000313" key="2">
    <source>
        <dbReference type="EMBL" id="APZ96429.1"/>
    </source>
</evidence>
<feature type="chain" id="PRO_5012275535" evidence="1">
    <location>
        <begin position="27"/>
        <end position="262"/>
    </location>
</feature>
<dbReference type="EMBL" id="CP017641">
    <property type="protein sequence ID" value="APZ96429.1"/>
    <property type="molecule type" value="Genomic_DNA"/>
</dbReference>